<dbReference type="InterPro" id="IPR001394">
    <property type="entry name" value="Peptidase_C19_UCH"/>
</dbReference>
<dbReference type="OrthoDB" id="313176at2759"/>
<dbReference type="InterPro" id="IPR028889">
    <property type="entry name" value="USP"/>
</dbReference>
<dbReference type="PROSITE" id="PS50235">
    <property type="entry name" value="USP_3"/>
    <property type="match status" value="1"/>
</dbReference>
<dbReference type="PANTHER" id="PTHR21646">
    <property type="entry name" value="UBIQUITIN CARBOXYL-TERMINAL HYDROLASE"/>
    <property type="match status" value="1"/>
</dbReference>
<dbReference type="CDD" id="cd02257">
    <property type="entry name" value="Peptidase_C19"/>
    <property type="match status" value="1"/>
</dbReference>
<dbReference type="InterPro" id="IPR050185">
    <property type="entry name" value="Ub_carboxyl-term_hydrolase"/>
</dbReference>
<comment type="caution">
    <text evidence="2">The sequence shown here is derived from an EMBL/GenBank/DDBJ whole genome shotgun (WGS) entry which is preliminary data.</text>
</comment>
<dbReference type="Proteomes" id="UP000692954">
    <property type="component" value="Unassembled WGS sequence"/>
</dbReference>
<evidence type="ECO:0000259" key="1">
    <source>
        <dbReference type="PROSITE" id="PS50235"/>
    </source>
</evidence>
<dbReference type="AlphaFoldDB" id="A0A8S1RTU3"/>
<dbReference type="PANTHER" id="PTHR21646:SF46">
    <property type="entry name" value="UBIQUITIN CARBOXYL-TERMINAL HYDROLASE"/>
    <property type="match status" value="1"/>
</dbReference>
<evidence type="ECO:0000313" key="2">
    <source>
        <dbReference type="EMBL" id="CAD8130762.1"/>
    </source>
</evidence>
<dbReference type="GO" id="GO:0004843">
    <property type="term" value="F:cysteine-type deubiquitinase activity"/>
    <property type="evidence" value="ECO:0007669"/>
    <property type="project" value="InterPro"/>
</dbReference>
<evidence type="ECO:0000313" key="3">
    <source>
        <dbReference type="Proteomes" id="UP000692954"/>
    </source>
</evidence>
<feature type="domain" description="USP" evidence="1">
    <location>
        <begin position="248"/>
        <end position="881"/>
    </location>
</feature>
<dbReference type="InterPro" id="IPR018200">
    <property type="entry name" value="USP_CS"/>
</dbReference>
<dbReference type="EMBL" id="CAJJDN010000326">
    <property type="protein sequence ID" value="CAD8130762.1"/>
    <property type="molecule type" value="Genomic_DNA"/>
</dbReference>
<protein>
    <recommendedName>
        <fullName evidence="1">USP domain-containing protein</fullName>
    </recommendedName>
</protein>
<dbReference type="GO" id="GO:0016579">
    <property type="term" value="P:protein deubiquitination"/>
    <property type="evidence" value="ECO:0007669"/>
    <property type="project" value="InterPro"/>
</dbReference>
<keyword evidence="3" id="KW-1185">Reference proteome</keyword>
<name>A0A8S1RTU3_9CILI</name>
<dbReference type="PROSITE" id="PS00972">
    <property type="entry name" value="USP_1"/>
    <property type="match status" value="1"/>
</dbReference>
<proteinExistence type="predicted"/>
<gene>
    <name evidence="2" type="ORF">PSON_ATCC_30995.1.T3260002</name>
</gene>
<sequence>MQIFQPKVIENEKDLICKQHQQQIEFVILDAQLSSNERLLCKQCKHQKPTNSQIGNFQQLKQSFDRIQREKISQYELIIKPHLQQVEEFKKTIEALKTRLIQQLDYLLCLSQDWITQLIDIATQYSFFGELDLLIQGLKSKINPTPIIETIKKTLKHNKFKATQKLNQFKLQPEFNRCQELFENLNHLLQNQEAEIKINNPYFKDNNMQLEKNSQILDKYISFNIKQEIQPQYPYSSGDVPRKDINYPGIQNEGQHCYMNAVMQCLAETPFLSNFLYNQSFKNFITSSNSGEKWNNSQPIQIILTEQLSLLIKKLKDTNEQSVSIEQFREAVCQKILDSQKRPIYKICEPADSNEFLKDLLEHISDELKGSNKQKNTIIDTLFQGTKKTKTFCKQCAQEVEFDEKINIFDLNVLKMKDDECRLQLMFFSKYKLIETQTKEIVLKKQRVVLQNNQKIKELYQQITKITNLNKDQYTIAYKNKGSFCRIPDNYDQYELFKLGISSKKTIYVYELGNQDEAEKEFIEISQIFNYPSSDFKLYDIVNFKPKDNIWREGQIVDIQENQYEIKDCSSDQKYRINNLDISQFRKKVQNQRNMVKIEVYNYLNQSKNNKYKQILYPMIILIPIKSITFQELKVYIYKQIQRFININEFQVKPNLYNTWGLEEELKKSFDQSEFPYRILILDAHNKCLNCKKTSIIVNNRQTNCKGCEVDPIILNFDYSIKPKIILVWTQTQKYLKQLKIESDYDFKLEDYLKQYKSTQELTKICQNCKIPLFEQTFLFVAPIILVIHLPKLIRTQVYFEIQSQNIRDCLYKINDVLYNLYAVINLKQIIADNQQYTYQHHTAYVKKQDQWIEFNDSKIKKIDLHKITSKNACLLFYIRQEIKDDVIFLLQSFF</sequence>
<accession>A0A8S1RTU3</accession>
<reference evidence="2" key="1">
    <citation type="submission" date="2021-01" db="EMBL/GenBank/DDBJ databases">
        <authorList>
            <consortium name="Genoscope - CEA"/>
            <person name="William W."/>
        </authorList>
    </citation>
    <scope>NUCLEOTIDE SEQUENCE</scope>
</reference>
<dbReference type="Pfam" id="PF00443">
    <property type="entry name" value="UCH"/>
    <property type="match status" value="1"/>
</dbReference>
<organism evidence="2 3">
    <name type="scientific">Paramecium sonneborni</name>
    <dbReference type="NCBI Taxonomy" id="65129"/>
    <lineage>
        <taxon>Eukaryota</taxon>
        <taxon>Sar</taxon>
        <taxon>Alveolata</taxon>
        <taxon>Ciliophora</taxon>
        <taxon>Intramacronucleata</taxon>
        <taxon>Oligohymenophorea</taxon>
        <taxon>Peniculida</taxon>
        <taxon>Parameciidae</taxon>
        <taxon>Paramecium</taxon>
    </lineage>
</organism>